<dbReference type="RefSeq" id="WP_089399006.1">
    <property type="nucleotide sequence ID" value="NZ_FZOT01000004.1"/>
</dbReference>
<dbReference type="InterPro" id="IPR035924">
    <property type="entry name" value="FlaG-like_sf"/>
</dbReference>
<keyword evidence="2" id="KW-0969">Cilium</keyword>
<name>A0A239FYW9_9BURK</name>
<dbReference type="InterPro" id="IPR005186">
    <property type="entry name" value="FlaG"/>
</dbReference>
<evidence type="ECO:0000313" key="2">
    <source>
        <dbReference type="EMBL" id="SNS61945.1"/>
    </source>
</evidence>
<keyword evidence="2" id="KW-0966">Cell projection</keyword>
<protein>
    <submittedName>
        <fullName evidence="2">Flagellar protein FlaG</fullName>
    </submittedName>
</protein>
<dbReference type="Gene3D" id="3.30.160.170">
    <property type="entry name" value="FlaG-like"/>
    <property type="match status" value="1"/>
</dbReference>
<reference evidence="2 3" key="1">
    <citation type="submission" date="2017-06" db="EMBL/GenBank/DDBJ databases">
        <authorList>
            <person name="Kim H.J."/>
            <person name="Triplett B.A."/>
        </authorList>
    </citation>
    <scope>NUCLEOTIDE SEQUENCE [LARGE SCALE GENOMIC DNA]</scope>
    <source>
        <strain evidence="2 3">U15</strain>
    </source>
</reference>
<dbReference type="OrthoDB" id="8565152at2"/>
<accession>A0A239FYW9</accession>
<dbReference type="PANTHER" id="PTHR37166">
    <property type="entry name" value="PROTEIN FLAG"/>
    <property type="match status" value="1"/>
</dbReference>
<keyword evidence="2" id="KW-0282">Flagellum</keyword>
<evidence type="ECO:0000256" key="1">
    <source>
        <dbReference type="SAM" id="MobiDB-lite"/>
    </source>
</evidence>
<evidence type="ECO:0000313" key="3">
    <source>
        <dbReference type="Proteomes" id="UP000198284"/>
    </source>
</evidence>
<keyword evidence="3" id="KW-1185">Reference proteome</keyword>
<feature type="region of interest" description="Disordered" evidence="1">
    <location>
        <begin position="21"/>
        <end position="54"/>
    </location>
</feature>
<dbReference type="AlphaFoldDB" id="A0A239FYW9"/>
<dbReference type="PANTHER" id="PTHR37166:SF1">
    <property type="entry name" value="PROTEIN FLAG"/>
    <property type="match status" value="1"/>
</dbReference>
<organism evidence="2 3">
    <name type="scientific">Noviherbaspirillum humi</name>
    <dbReference type="NCBI Taxonomy" id="1688639"/>
    <lineage>
        <taxon>Bacteria</taxon>
        <taxon>Pseudomonadati</taxon>
        <taxon>Pseudomonadota</taxon>
        <taxon>Betaproteobacteria</taxon>
        <taxon>Burkholderiales</taxon>
        <taxon>Oxalobacteraceae</taxon>
        <taxon>Noviherbaspirillum</taxon>
    </lineage>
</organism>
<feature type="compositionally biased region" description="Low complexity" evidence="1">
    <location>
        <begin position="34"/>
        <end position="48"/>
    </location>
</feature>
<gene>
    <name evidence="2" type="ORF">SAMN06265795_104157</name>
</gene>
<dbReference type="SUPFAM" id="SSF160214">
    <property type="entry name" value="FlaG-like"/>
    <property type="match status" value="1"/>
</dbReference>
<proteinExistence type="predicted"/>
<dbReference type="Pfam" id="PF03646">
    <property type="entry name" value="FlaG"/>
    <property type="match status" value="1"/>
</dbReference>
<sequence length="124" mass="12829">MAVSSINAGGGADLVAAASTASSRQVRLASEPPSTGGAKQASQAASSGRESEAELDAALKELNDLGRSIGQGIEFSVDQDSGRTIVKVVDSSTQEVLRQIPSKEVLEMNRSISKMQGLLVRDKA</sequence>
<dbReference type="Proteomes" id="UP000198284">
    <property type="component" value="Unassembled WGS sequence"/>
</dbReference>
<dbReference type="EMBL" id="FZOT01000004">
    <property type="protein sequence ID" value="SNS61945.1"/>
    <property type="molecule type" value="Genomic_DNA"/>
</dbReference>